<organism evidence="1 2">
    <name type="scientific">Aspergillus calidoustus</name>
    <dbReference type="NCBI Taxonomy" id="454130"/>
    <lineage>
        <taxon>Eukaryota</taxon>
        <taxon>Fungi</taxon>
        <taxon>Dikarya</taxon>
        <taxon>Ascomycota</taxon>
        <taxon>Pezizomycotina</taxon>
        <taxon>Eurotiomycetes</taxon>
        <taxon>Eurotiomycetidae</taxon>
        <taxon>Eurotiales</taxon>
        <taxon>Aspergillaceae</taxon>
        <taxon>Aspergillus</taxon>
        <taxon>Aspergillus subgen. Nidulantes</taxon>
    </lineage>
</organism>
<sequence>MPNLESVGPMVRVQGSYAESLGLADPSLVISLFQVKAGYEFVFPKLGFVDGQLYVNADLARRVSFFSFPPTL</sequence>
<gene>
    <name evidence="1" type="ORF">ASPCAL11601</name>
</gene>
<proteinExistence type="predicted"/>
<name>A0A0U5GA25_ASPCI</name>
<dbReference type="Proteomes" id="UP000054771">
    <property type="component" value="Unassembled WGS sequence"/>
</dbReference>
<keyword evidence="2" id="KW-1185">Reference proteome</keyword>
<dbReference type="EMBL" id="CDMC01000011">
    <property type="protein sequence ID" value="CEL08451.1"/>
    <property type="molecule type" value="Genomic_DNA"/>
</dbReference>
<reference evidence="2" key="1">
    <citation type="journal article" date="2016" name="Genome Announc.">
        <title>Draft genome sequences of fungus Aspergillus calidoustus.</title>
        <authorList>
            <person name="Horn F."/>
            <person name="Linde J."/>
            <person name="Mattern D.J."/>
            <person name="Walther G."/>
            <person name="Guthke R."/>
            <person name="Scherlach K."/>
            <person name="Martin K."/>
            <person name="Brakhage A.A."/>
            <person name="Petzke L."/>
            <person name="Valiante V."/>
        </authorList>
    </citation>
    <scope>NUCLEOTIDE SEQUENCE [LARGE SCALE GENOMIC DNA]</scope>
    <source>
        <strain evidence="2">SF006504</strain>
    </source>
</reference>
<protein>
    <submittedName>
        <fullName evidence="1">Uncharacterized protein</fullName>
    </submittedName>
</protein>
<accession>A0A0U5GA25</accession>
<evidence type="ECO:0000313" key="1">
    <source>
        <dbReference type="EMBL" id="CEL08451.1"/>
    </source>
</evidence>
<evidence type="ECO:0000313" key="2">
    <source>
        <dbReference type="Proteomes" id="UP000054771"/>
    </source>
</evidence>
<dbReference type="AlphaFoldDB" id="A0A0U5GA25"/>